<dbReference type="InterPro" id="IPR007801">
    <property type="entry name" value="MbnB/TglH/ChrH"/>
</dbReference>
<protein>
    <submittedName>
        <fullName evidence="2">DUF692 family multinuclear iron-containing protein</fullName>
    </submittedName>
</protein>
<keyword evidence="1" id="KW-0175">Coiled coil</keyword>
<sequence>MPRLLSTVACNLDPQLLGACLPLFESGEADAIEWSFDALYRLNELPEWFHGLIGAFSEGDRLIGHGIFFSLFSGKWHPEQQAWLKELASICDRYRFDHITEHFGFMTGQDFHHGAPLNIPYTAATLRIGQDRLQRIAEACGRPVGLENLAFSYSADEVRRHGDFLDKLLAPVNGFLILDLHNVYCQVENFDIDFDTLAAMYPLHRVREIHISGGSWEPSADGSHNIRRDTHDDAVPEKVFQYLERIIPQCPHLRYVVMEQLGAGLQTEACKSAFRADFRRMADIAGTWNNPAADESIHPFTPPASRLQSVPAEDLALHRQQTELSSILENAASLEDALRSLKASSLAQTDWQVEQWSPYMVETAMRIARKWMKKD</sequence>
<evidence type="ECO:0000256" key="1">
    <source>
        <dbReference type="SAM" id="Coils"/>
    </source>
</evidence>
<dbReference type="Pfam" id="PF05114">
    <property type="entry name" value="MbnB_TglH_ChrH"/>
    <property type="match status" value="1"/>
</dbReference>
<organism evidence="2 3">
    <name type="scientific">Chitinophaga caseinilytica</name>
    <dbReference type="NCBI Taxonomy" id="2267521"/>
    <lineage>
        <taxon>Bacteria</taxon>
        <taxon>Pseudomonadati</taxon>
        <taxon>Bacteroidota</taxon>
        <taxon>Chitinophagia</taxon>
        <taxon>Chitinophagales</taxon>
        <taxon>Chitinophagaceae</taxon>
        <taxon>Chitinophaga</taxon>
    </lineage>
</organism>
<name>A0ABZ2Z2H6_9BACT</name>
<dbReference type="PANTHER" id="PTHR42194:SF1">
    <property type="entry name" value="UPF0276 PROTEIN HI_1600"/>
    <property type="match status" value="1"/>
</dbReference>
<dbReference type="Proteomes" id="UP001449657">
    <property type="component" value="Chromosome"/>
</dbReference>
<feature type="coiled-coil region" evidence="1">
    <location>
        <begin position="317"/>
        <end position="344"/>
    </location>
</feature>
<keyword evidence="3" id="KW-1185">Reference proteome</keyword>
<evidence type="ECO:0000313" key="2">
    <source>
        <dbReference type="EMBL" id="WZN46485.1"/>
    </source>
</evidence>
<accession>A0ABZ2Z2H6</accession>
<proteinExistence type="predicted"/>
<dbReference type="SUPFAM" id="SSF51658">
    <property type="entry name" value="Xylose isomerase-like"/>
    <property type="match status" value="1"/>
</dbReference>
<dbReference type="InterPro" id="IPR036237">
    <property type="entry name" value="Xyl_isomerase-like_sf"/>
</dbReference>
<reference evidence="2 3" key="1">
    <citation type="submission" date="2024-03" db="EMBL/GenBank/DDBJ databases">
        <title>Chitinophaga caseinilytica sp. nov., a casein hydrolysing bacterium isolated from forest soil.</title>
        <authorList>
            <person name="Lee D.S."/>
            <person name="Han D.M."/>
            <person name="Baek J.H."/>
            <person name="Choi D.G."/>
            <person name="Jeon J.H."/>
            <person name="Jeon C.O."/>
        </authorList>
    </citation>
    <scope>NUCLEOTIDE SEQUENCE [LARGE SCALE GENOMIC DNA]</scope>
    <source>
        <strain evidence="2 3">KACC 19118</strain>
    </source>
</reference>
<gene>
    <name evidence="2" type="ORF">WJU22_26720</name>
</gene>
<dbReference type="EMBL" id="CP150096">
    <property type="protein sequence ID" value="WZN46485.1"/>
    <property type="molecule type" value="Genomic_DNA"/>
</dbReference>
<evidence type="ECO:0000313" key="3">
    <source>
        <dbReference type="Proteomes" id="UP001449657"/>
    </source>
</evidence>
<dbReference type="PANTHER" id="PTHR42194">
    <property type="entry name" value="UPF0276 PROTEIN HI_1600"/>
    <property type="match status" value="1"/>
</dbReference>
<dbReference type="Gene3D" id="3.20.20.150">
    <property type="entry name" value="Divalent-metal-dependent TIM barrel enzymes"/>
    <property type="match status" value="1"/>
</dbReference>
<dbReference type="RefSeq" id="WP_341841183.1">
    <property type="nucleotide sequence ID" value="NZ_CP149792.1"/>
</dbReference>